<organism evidence="1 2">
    <name type="scientific">Stephania yunnanensis</name>
    <dbReference type="NCBI Taxonomy" id="152371"/>
    <lineage>
        <taxon>Eukaryota</taxon>
        <taxon>Viridiplantae</taxon>
        <taxon>Streptophyta</taxon>
        <taxon>Embryophyta</taxon>
        <taxon>Tracheophyta</taxon>
        <taxon>Spermatophyta</taxon>
        <taxon>Magnoliopsida</taxon>
        <taxon>Ranunculales</taxon>
        <taxon>Menispermaceae</taxon>
        <taxon>Menispermoideae</taxon>
        <taxon>Cissampelideae</taxon>
        <taxon>Stephania</taxon>
    </lineage>
</organism>
<comment type="caution">
    <text evidence="1">The sequence shown here is derived from an EMBL/GenBank/DDBJ whole genome shotgun (WGS) entry which is preliminary data.</text>
</comment>
<reference evidence="1 2" key="1">
    <citation type="submission" date="2024-01" db="EMBL/GenBank/DDBJ databases">
        <title>Genome assemblies of Stephania.</title>
        <authorList>
            <person name="Yang L."/>
        </authorList>
    </citation>
    <scope>NUCLEOTIDE SEQUENCE [LARGE SCALE GENOMIC DNA]</scope>
    <source>
        <strain evidence="1">YNDBR</strain>
        <tissue evidence="1">Leaf</tissue>
    </source>
</reference>
<gene>
    <name evidence="1" type="ORF">Syun_019397</name>
</gene>
<protein>
    <submittedName>
        <fullName evidence="1">Uncharacterized protein</fullName>
    </submittedName>
</protein>
<accession>A0AAP0NXY9</accession>
<evidence type="ECO:0000313" key="2">
    <source>
        <dbReference type="Proteomes" id="UP001420932"/>
    </source>
</evidence>
<name>A0AAP0NXY9_9MAGN</name>
<sequence>MITNNVNFKGVVLHPSTRTLVPTISSYFLSTLDVFRSFIKRAVTLILTYSVLDIPSDSDLTIFGVYCVHIPEGSQGLGGDQRCFVDSYIKKDTKVWIHYVNRTGSHACMDLEYLYLFLYFNTITQDIHSGNAL</sequence>
<keyword evidence="2" id="KW-1185">Reference proteome</keyword>
<evidence type="ECO:0000313" key="1">
    <source>
        <dbReference type="EMBL" id="KAK9121780.1"/>
    </source>
</evidence>
<dbReference type="EMBL" id="JBBNAF010000008">
    <property type="protein sequence ID" value="KAK9121780.1"/>
    <property type="molecule type" value="Genomic_DNA"/>
</dbReference>
<dbReference type="AlphaFoldDB" id="A0AAP0NXY9"/>
<dbReference type="Proteomes" id="UP001420932">
    <property type="component" value="Unassembled WGS sequence"/>
</dbReference>
<proteinExistence type="predicted"/>